<keyword evidence="2" id="KW-1185">Reference proteome</keyword>
<organism evidence="1 2">
    <name type="scientific">Rubritalea squalenifaciens DSM 18772</name>
    <dbReference type="NCBI Taxonomy" id="1123071"/>
    <lineage>
        <taxon>Bacteria</taxon>
        <taxon>Pseudomonadati</taxon>
        <taxon>Verrucomicrobiota</taxon>
        <taxon>Verrucomicrobiia</taxon>
        <taxon>Verrucomicrobiales</taxon>
        <taxon>Rubritaleaceae</taxon>
        <taxon>Rubritalea</taxon>
    </lineage>
</organism>
<dbReference type="Proteomes" id="UP000184510">
    <property type="component" value="Unassembled WGS sequence"/>
</dbReference>
<accession>A0A1M6EJ58</accession>
<dbReference type="Pfam" id="PF06293">
    <property type="entry name" value="Kdo"/>
    <property type="match status" value="1"/>
</dbReference>
<dbReference type="GO" id="GO:0016301">
    <property type="term" value="F:kinase activity"/>
    <property type="evidence" value="ECO:0007669"/>
    <property type="project" value="InterPro"/>
</dbReference>
<dbReference type="RefSeq" id="WP_143158404.1">
    <property type="nucleotide sequence ID" value="NZ_FQYR01000002.1"/>
</dbReference>
<sequence length="280" mass="31999">MIDLSPEMQRCFPEPGSFEKVLEAEGDVVRAKEGRRTFRFEFEGKGYFAKVHLGIGWGEVFKNLTQFRCPVVDASNEWKAVSLLESVGVETVSLVGKGARGANPAKRQSFVIMDELKEKVELEDFMKEYGGLTGSKRLKLKRTLVRQVADIGRRMHGAGMNHRDFYLCHFHIGERDWSTWTEDQKIRLPLLDLHRAQIRGKVPHRWLAKDLGALFYSAIDCGITDRDMVAFLRGYLGEQWKSELKKDAALWDSVVSRARGFYRKHRGKLPVLPGVFANLP</sequence>
<reference evidence="1 2" key="1">
    <citation type="submission" date="2016-11" db="EMBL/GenBank/DDBJ databases">
        <authorList>
            <person name="Jaros S."/>
            <person name="Januszkiewicz K."/>
            <person name="Wedrychowicz H."/>
        </authorList>
    </citation>
    <scope>NUCLEOTIDE SEQUENCE [LARGE SCALE GENOMIC DNA]</scope>
    <source>
        <strain evidence="1 2">DSM 18772</strain>
    </source>
</reference>
<dbReference type="InterPro" id="IPR017172">
    <property type="entry name" value="Lsacc_core_hep_kinase_RfaP"/>
</dbReference>
<dbReference type="NCBIfam" id="NF011703">
    <property type="entry name" value="PRK15123.1"/>
    <property type="match status" value="1"/>
</dbReference>
<dbReference type="OrthoDB" id="9782725at2"/>
<evidence type="ECO:0000313" key="2">
    <source>
        <dbReference type="Proteomes" id="UP000184510"/>
    </source>
</evidence>
<proteinExistence type="predicted"/>
<protein>
    <submittedName>
        <fullName evidence="1">Heptose I phosphotransferase</fullName>
    </submittedName>
</protein>
<keyword evidence="1" id="KW-0808">Transferase</keyword>
<gene>
    <name evidence="1" type="ORF">SAMN02745181_1041</name>
</gene>
<dbReference type="PIRSF" id="PIRSF037318">
    <property type="entry name" value="RfaP"/>
    <property type="match status" value="1"/>
</dbReference>
<dbReference type="InParanoid" id="A0A1M6EJ58"/>
<dbReference type="GO" id="GO:0009103">
    <property type="term" value="P:lipopolysaccharide biosynthetic process"/>
    <property type="evidence" value="ECO:0007669"/>
    <property type="project" value="InterPro"/>
</dbReference>
<dbReference type="FunCoup" id="A0A1M6EJ58">
    <property type="interactions" value="27"/>
</dbReference>
<evidence type="ECO:0000313" key="1">
    <source>
        <dbReference type="EMBL" id="SHI85471.1"/>
    </source>
</evidence>
<dbReference type="AlphaFoldDB" id="A0A1M6EJ58"/>
<dbReference type="STRING" id="1123071.SAMN02745181_1041"/>
<name>A0A1M6EJ58_9BACT</name>
<dbReference type="EMBL" id="FQYR01000002">
    <property type="protein sequence ID" value="SHI85471.1"/>
    <property type="molecule type" value="Genomic_DNA"/>
</dbReference>